<organism evidence="2">
    <name type="scientific">Peptoniphilus harei</name>
    <dbReference type="NCBI Taxonomy" id="54005"/>
    <lineage>
        <taxon>Bacteria</taxon>
        <taxon>Bacillati</taxon>
        <taxon>Bacillota</taxon>
        <taxon>Tissierellia</taxon>
        <taxon>Tissierellales</taxon>
        <taxon>Peptoniphilaceae</taxon>
        <taxon>Peptoniphilus</taxon>
    </lineage>
</organism>
<dbReference type="AlphaFoldDB" id="A0A133PPE2"/>
<keyword evidence="1" id="KW-0812">Transmembrane</keyword>
<protein>
    <submittedName>
        <fullName evidence="2">Putative neutral zinc metallopeptidase</fullName>
    </submittedName>
</protein>
<dbReference type="RefSeq" id="WP_060800112.1">
    <property type="nucleotide sequence ID" value="NZ_KQ957097.1"/>
</dbReference>
<dbReference type="EMBL" id="LRQE01000025">
    <property type="protein sequence ID" value="KXA30489.1"/>
    <property type="molecule type" value="Genomic_DNA"/>
</dbReference>
<dbReference type="Proteomes" id="UP000070174">
    <property type="component" value="Unassembled WGS sequence"/>
</dbReference>
<name>A0A133PPE2_9FIRM</name>
<comment type="caution">
    <text evidence="2">The sequence shown here is derived from an EMBL/GenBank/DDBJ whole genome shotgun (WGS) entry which is preliminary data.</text>
</comment>
<gene>
    <name evidence="2" type="ORF">HMPREF3229_00952</name>
</gene>
<sequence>MFGPYFYTYDFSYLIYILPGLILAMYAQAKISSAYEKYKKIPASTNLSGAEVAREILDRNGLSNVSIRMVEGKLSDHYDPRDKTLNLSRDVYYRNSIASVSIAAHEVGHAIQDSVDYAPLKLRAALVPLANLGTQVSFFLIILGFFFSVFFTKLGIALFFFAVLFQIVTLPVEFNASNRAKEELAMGIISEEDLKGTREVLSAAALTYVASTLVAIGQFLRLLSIFGRRD</sequence>
<keyword evidence="1" id="KW-1133">Transmembrane helix</keyword>
<evidence type="ECO:0000313" key="3">
    <source>
        <dbReference type="Proteomes" id="UP000070174"/>
    </source>
</evidence>
<dbReference type="Pfam" id="PF04298">
    <property type="entry name" value="Zn_peptidase_2"/>
    <property type="match status" value="1"/>
</dbReference>
<feature type="transmembrane region" description="Helical" evidence="1">
    <location>
        <begin position="138"/>
        <end position="168"/>
    </location>
</feature>
<feature type="transmembrane region" description="Helical" evidence="1">
    <location>
        <begin position="6"/>
        <end position="27"/>
    </location>
</feature>
<accession>A0A133PPE2</accession>
<feature type="transmembrane region" description="Helical" evidence="1">
    <location>
        <begin position="200"/>
        <end position="223"/>
    </location>
</feature>
<dbReference type="PANTHER" id="PTHR36434">
    <property type="entry name" value="MEMBRANE PROTEASE YUGP-RELATED"/>
    <property type="match status" value="1"/>
</dbReference>
<reference evidence="2 3" key="1">
    <citation type="submission" date="2016-01" db="EMBL/GenBank/DDBJ databases">
        <authorList>
            <person name="Oliw E.H."/>
        </authorList>
    </citation>
    <scope>NUCLEOTIDE SEQUENCE [LARGE SCALE GENOMIC DNA]</scope>
    <source>
        <strain evidence="2 3">CMW7756A</strain>
    </source>
</reference>
<keyword evidence="1" id="KW-0472">Membrane</keyword>
<dbReference type="PATRIC" id="fig|54005.3.peg.937"/>
<dbReference type="PANTHER" id="PTHR36434:SF1">
    <property type="entry name" value="MEMBRANE PROTEASE YUGP-RELATED"/>
    <property type="match status" value="1"/>
</dbReference>
<evidence type="ECO:0000256" key="1">
    <source>
        <dbReference type="SAM" id="Phobius"/>
    </source>
</evidence>
<dbReference type="InterPro" id="IPR007395">
    <property type="entry name" value="Zn_peptidase_2"/>
</dbReference>
<proteinExistence type="predicted"/>
<evidence type="ECO:0000313" key="2">
    <source>
        <dbReference type="EMBL" id="KXA30489.1"/>
    </source>
</evidence>